<evidence type="ECO:0000313" key="2">
    <source>
        <dbReference type="EMBL" id="TDV22702.1"/>
    </source>
</evidence>
<name>A0A4R7UE22_9BACT</name>
<dbReference type="Proteomes" id="UP000295757">
    <property type="component" value="Unassembled WGS sequence"/>
</dbReference>
<keyword evidence="1" id="KW-0812">Transmembrane</keyword>
<keyword evidence="1" id="KW-0472">Membrane</keyword>
<keyword evidence="3" id="KW-1185">Reference proteome</keyword>
<protein>
    <submittedName>
        <fullName evidence="2">Uncharacterized protein</fullName>
    </submittedName>
</protein>
<organism evidence="2 3">
    <name type="scientific">Mycoplasmopsis mustelae</name>
    <dbReference type="NCBI Taxonomy" id="171289"/>
    <lineage>
        <taxon>Bacteria</taxon>
        <taxon>Bacillati</taxon>
        <taxon>Mycoplasmatota</taxon>
        <taxon>Mycoplasmoidales</taxon>
        <taxon>Metamycoplasmataceae</taxon>
        <taxon>Mycoplasmopsis</taxon>
    </lineage>
</organism>
<evidence type="ECO:0000256" key="1">
    <source>
        <dbReference type="SAM" id="Phobius"/>
    </source>
</evidence>
<sequence>MQKTKSNNLSIMFNKIGNKIKKLHWSQWVYVWLWALFSFLLITLIVLFGSYKGFVITDEMKATKHVAQMQAFNKIRSDVIASVAFVFTIVFFNAIIFTVISHGFILKKLKINKKFGGKK</sequence>
<comment type="caution">
    <text evidence="2">The sequence shown here is derived from an EMBL/GenBank/DDBJ whole genome shotgun (WGS) entry which is preliminary data.</text>
</comment>
<keyword evidence="1" id="KW-1133">Transmembrane helix</keyword>
<evidence type="ECO:0000313" key="3">
    <source>
        <dbReference type="Proteomes" id="UP000295757"/>
    </source>
</evidence>
<gene>
    <name evidence="2" type="ORF">BCF59_0738</name>
</gene>
<reference evidence="2 3" key="1">
    <citation type="submission" date="2019-03" db="EMBL/GenBank/DDBJ databases">
        <title>Genomic Encyclopedia of Archaeal and Bacterial Type Strains, Phase II (KMG-II): from individual species to whole genera.</title>
        <authorList>
            <person name="Goeker M."/>
        </authorList>
    </citation>
    <scope>NUCLEOTIDE SEQUENCE [LARGE SCALE GENOMIC DNA]</scope>
    <source>
        <strain evidence="2 3">ATCC 35214</strain>
    </source>
</reference>
<proteinExistence type="predicted"/>
<accession>A0A4R7UE22</accession>
<dbReference type="RefSeq" id="WP_134111316.1">
    <property type="nucleotide sequence ID" value="NZ_SOCN01000006.1"/>
</dbReference>
<dbReference type="EMBL" id="SOCN01000006">
    <property type="protein sequence ID" value="TDV22702.1"/>
    <property type="molecule type" value="Genomic_DNA"/>
</dbReference>
<feature type="transmembrane region" description="Helical" evidence="1">
    <location>
        <begin position="29"/>
        <end position="51"/>
    </location>
</feature>
<dbReference type="AlphaFoldDB" id="A0A4R7UE22"/>
<feature type="transmembrane region" description="Helical" evidence="1">
    <location>
        <begin position="79"/>
        <end position="105"/>
    </location>
</feature>